<dbReference type="AlphaFoldDB" id="N4XD40"/>
<dbReference type="HOGENOM" id="CLU_2558135_0_0_1"/>
<organism evidence="2 3">
    <name type="scientific">Cochliobolus heterostrophus (strain C4 / ATCC 48331 / race T)</name>
    <name type="common">Southern corn leaf blight fungus</name>
    <name type="synonym">Bipolaris maydis</name>
    <dbReference type="NCBI Taxonomy" id="665024"/>
    <lineage>
        <taxon>Eukaryota</taxon>
        <taxon>Fungi</taxon>
        <taxon>Dikarya</taxon>
        <taxon>Ascomycota</taxon>
        <taxon>Pezizomycotina</taxon>
        <taxon>Dothideomycetes</taxon>
        <taxon>Pleosporomycetidae</taxon>
        <taxon>Pleosporales</taxon>
        <taxon>Pleosporineae</taxon>
        <taxon>Pleosporaceae</taxon>
        <taxon>Bipolaris</taxon>
    </lineage>
</organism>
<evidence type="ECO:0000256" key="1">
    <source>
        <dbReference type="SAM" id="MobiDB-lite"/>
    </source>
</evidence>
<name>N4XD40_COCH4</name>
<sequence length="82" mass="9328">MRLYQIPLRKLVLMTKCYCVVCDEEAFGSNAGVTMHQDLSLQSKNYMNQSVEARPPSKASREPPSSRLSRRKISIRRLAATL</sequence>
<gene>
    <name evidence="2" type="ORF">COCC4DRAFT_37134</name>
</gene>
<evidence type="ECO:0000313" key="2">
    <source>
        <dbReference type="EMBL" id="ENI09615.1"/>
    </source>
</evidence>
<protein>
    <submittedName>
        <fullName evidence="2">Uncharacterized protein</fullName>
    </submittedName>
</protein>
<keyword evidence="3" id="KW-1185">Reference proteome</keyword>
<evidence type="ECO:0000313" key="3">
    <source>
        <dbReference type="Proteomes" id="UP000012338"/>
    </source>
</evidence>
<accession>N4XD40</accession>
<dbReference type="EMBL" id="KB733446">
    <property type="protein sequence ID" value="ENI09615.1"/>
    <property type="molecule type" value="Genomic_DNA"/>
</dbReference>
<reference evidence="3" key="2">
    <citation type="journal article" date="2013" name="PLoS Genet.">
        <title>Comparative genome structure, secondary metabolite, and effector coding capacity across Cochliobolus pathogens.</title>
        <authorList>
            <person name="Condon B.J."/>
            <person name="Leng Y."/>
            <person name="Wu D."/>
            <person name="Bushley K.E."/>
            <person name="Ohm R.A."/>
            <person name="Otillar R."/>
            <person name="Martin J."/>
            <person name="Schackwitz W."/>
            <person name="Grimwood J."/>
            <person name="MohdZainudin N."/>
            <person name="Xue C."/>
            <person name="Wang R."/>
            <person name="Manning V.A."/>
            <person name="Dhillon B."/>
            <person name="Tu Z.J."/>
            <person name="Steffenson B.J."/>
            <person name="Salamov A."/>
            <person name="Sun H."/>
            <person name="Lowry S."/>
            <person name="LaButti K."/>
            <person name="Han J."/>
            <person name="Copeland A."/>
            <person name="Lindquist E."/>
            <person name="Barry K."/>
            <person name="Schmutz J."/>
            <person name="Baker S.E."/>
            <person name="Ciuffetti L.M."/>
            <person name="Grigoriev I.V."/>
            <person name="Zhong S."/>
            <person name="Turgeon B.G."/>
        </authorList>
    </citation>
    <scope>NUCLEOTIDE SEQUENCE [LARGE SCALE GENOMIC DNA]</scope>
    <source>
        <strain evidence="3">C4 / ATCC 48331 / race T</strain>
    </source>
</reference>
<proteinExistence type="predicted"/>
<dbReference type="Proteomes" id="UP000012338">
    <property type="component" value="Unassembled WGS sequence"/>
</dbReference>
<reference evidence="2 3" key="1">
    <citation type="journal article" date="2012" name="PLoS Pathog.">
        <title>Diverse lifestyles and strategies of plant pathogenesis encoded in the genomes of eighteen Dothideomycetes fungi.</title>
        <authorList>
            <person name="Ohm R.A."/>
            <person name="Feau N."/>
            <person name="Henrissat B."/>
            <person name="Schoch C.L."/>
            <person name="Horwitz B.A."/>
            <person name="Barry K.W."/>
            <person name="Condon B.J."/>
            <person name="Copeland A.C."/>
            <person name="Dhillon B."/>
            <person name="Glaser F."/>
            <person name="Hesse C.N."/>
            <person name="Kosti I."/>
            <person name="LaButti K."/>
            <person name="Lindquist E.A."/>
            <person name="Lucas S."/>
            <person name="Salamov A.A."/>
            <person name="Bradshaw R.E."/>
            <person name="Ciuffetti L."/>
            <person name="Hamelin R.C."/>
            <person name="Kema G.H.J."/>
            <person name="Lawrence C."/>
            <person name="Scott J.A."/>
            <person name="Spatafora J.W."/>
            <person name="Turgeon B.G."/>
            <person name="de Wit P.J.G.M."/>
            <person name="Zhong S."/>
            <person name="Goodwin S.B."/>
            <person name="Grigoriev I.V."/>
        </authorList>
    </citation>
    <scope>NUCLEOTIDE SEQUENCE [LARGE SCALE GENOMIC DNA]</scope>
    <source>
        <strain evidence="3">C4 / ATCC 48331 / race T</strain>
    </source>
</reference>
<feature type="region of interest" description="Disordered" evidence="1">
    <location>
        <begin position="45"/>
        <end position="70"/>
    </location>
</feature>
<dbReference type="GeneID" id="25844614"/>